<dbReference type="EMBL" id="JYDS01000013">
    <property type="protein sequence ID" value="KRZ32831.1"/>
    <property type="molecule type" value="Genomic_DNA"/>
</dbReference>
<dbReference type="EMBL" id="JYDR01000003">
    <property type="protein sequence ID" value="KRY78889.1"/>
    <property type="molecule type" value="Genomic_DNA"/>
</dbReference>
<evidence type="ECO:0000313" key="4">
    <source>
        <dbReference type="Proteomes" id="UP000054632"/>
    </source>
</evidence>
<sequence>MSEDLKSEIACDGVAVLDNANSSRSEEADLNTSACTSSHSQHLLLTSVVHRKNSATSSAKQKISDKNADENLSEAFPAPLLKKIRPNKVRFADECGQQLATVVTFEQSSEEDAAEDRTPEEDIYVISDSANELWNRRLLRTRQQQTPPPPRRRNQQRIREYIKNFPNNAIHAENNYNISRMVLNCTL</sequence>
<dbReference type="Proteomes" id="UP000054826">
    <property type="component" value="Unassembled WGS sequence"/>
</dbReference>
<dbReference type="Proteomes" id="UP000054632">
    <property type="component" value="Unassembled WGS sequence"/>
</dbReference>
<evidence type="ECO:0000313" key="2">
    <source>
        <dbReference type="EMBL" id="KRZ32831.1"/>
    </source>
</evidence>
<reference evidence="4 5" key="1">
    <citation type="submission" date="2015-01" db="EMBL/GenBank/DDBJ databases">
        <title>Evolution of Trichinella species and genotypes.</title>
        <authorList>
            <person name="Korhonen P.K."/>
            <person name="Edoardo P."/>
            <person name="Giuseppe L.R."/>
            <person name="Gasser R.B."/>
        </authorList>
    </citation>
    <scope>NUCLEOTIDE SEQUENCE [LARGE SCALE GENOMIC DNA]</scope>
    <source>
        <strain evidence="1">ISS13</strain>
        <strain evidence="3">ISS176</strain>
        <strain evidence="2">ISS588</strain>
    </source>
</reference>
<name>A0A0V1EYI3_TRIPS</name>
<comment type="caution">
    <text evidence="1">The sequence shown here is derived from an EMBL/GenBank/DDBJ whole genome shotgun (WGS) entry which is preliminary data.</text>
</comment>
<keyword evidence="5" id="KW-1185">Reference proteome</keyword>
<dbReference type="Proteomes" id="UP000054805">
    <property type="component" value="Unassembled WGS sequence"/>
</dbReference>
<organism evidence="1 4">
    <name type="scientific">Trichinella pseudospiralis</name>
    <name type="common">Parasitic roundworm</name>
    <dbReference type="NCBI Taxonomy" id="6337"/>
    <lineage>
        <taxon>Eukaryota</taxon>
        <taxon>Metazoa</taxon>
        <taxon>Ecdysozoa</taxon>
        <taxon>Nematoda</taxon>
        <taxon>Enoplea</taxon>
        <taxon>Dorylaimia</taxon>
        <taxon>Trichinellida</taxon>
        <taxon>Trichinellidae</taxon>
        <taxon>Trichinella</taxon>
    </lineage>
</organism>
<evidence type="ECO:0000313" key="3">
    <source>
        <dbReference type="EMBL" id="KRZ46140.1"/>
    </source>
</evidence>
<dbReference type="AlphaFoldDB" id="A0A0V1EYI3"/>
<protein>
    <submittedName>
        <fullName evidence="1">Uncharacterized protein</fullName>
    </submittedName>
</protein>
<dbReference type="EMBL" id="JYDV01000001">
    <property type="protein sequence ID" value="KRZ46140.1"/>
    <property type="molecule type" value="Genomic_DNA"/>
</dbReference>
<evidence type="ECO:0000313" key="1">
    <source>
        <dbReference type="EMBL" id="KRY78889.1"/>
    </source>
</evidence>
<accession>A0A0V1EYI3</accession>
<evidence type="ECO:0000313" key="5">
    <source>
        <dbReference type="Proteomes" id="UP000054805"/>
    </source>
</evidence>
<proteinExistence type="predicted"/>
<gene>
    <name evidence="1" type="ORF">T4A_10627</name>
    <name evidence="2" type="ORF">T4B_13131</name>
    <name evidence="3" type="ORF">T4C_9139</name>
</gene>